<reference evidence="2" key="1">
    <citation type="journal article" date="2023" name="Mol. Biol. Evol.">
        <title>Third-Generation Sequencing Reveals the Adaptive Role of the Epigenome in Three Deep-Sea Polychaetes.</title>
        <authorList>
            <person name="Perez M."/>
            <person name="Aroh O."/>
            <person name="Sun Y."/>
            <person name="Lan Y."/>
            <person name="Juniper S.K."/>
            <person name="Young C.R."/>
            <person name="Angers B."/>
            <person name="Qian P.Y."/>
        </authorList>
    </citation>
    <scope>NUCLEOTIDE SEQUENCE</scope>
    <source>
        <strain evidence="2">P08H-3</strain>
    </source>
</reference>
<name>A0AAD9NCC7_9ANNE</name>
<dbReference type="PANTHER" id="PTHR46989">
    <property type="entry name" value="USP DOMAIN-CONTAINING PROTEIN"/>
    <property type="match status" value="1"/>
</dbReference>
<dbReference type="Proteomes" id="UP001208570">
    <property type="component" value="Unassembled WGS sequence"/>
</dbReference>
<evidence type="ECO:0000313" key="2">
    <source>
        <dbReference type="EMBL" id="KAK2163388.1"/>
    </source>
</evidence>
<gene>
    <name evidence="2" type="ORF">LSH36_80g01000</name>
</gene>
<comment type="caution">
    <text evidence="2">The sequence shown here is derived from an EMBL/GenBank/DDBJ whole genome shotgun (WGS) entry which is preliminary data.</text>
</comment>
<protein>
    <recommendedName>
        <fullName evidence="1">UspA domain-containing protein</fullName>
    </recommendedName>
</protein>
<evidence type="ECO:0000313" key="3">
    <source>
        <dbReference type="Proteomes" id="UP001208570"/>
    </source>
</evidence>
<dbReference type="AlphaFoldDB" id="A0AAD9NCC7"/>
<dbReference type="InterPro" id="IPR014729">
    <property type="entry name" value="Rossmann-like_a/b/a_fold"/>
</dbReference>
<evidence type="ECO:0000259" key="1">
    <source>
        <dbReference type="Pfam" id="PF00582"/>
    </source>
</evidence>
<organism evidence="2 3">
    <name type="scientific">Paralvinella palmiformis</name>
    <dbReference type="NCBI Taxonomy" id="53620"/>
    <lineage>
        <taxon>Eukaryota</taxon>
        <taxon>Metazoa</taxon>
        <taxon>Spiralia</taxon>
        <taxon>Lophotrochozoa</taxon>
        <taxon>Annelida</taxon>
        <taxon>Polychaeta</taxon>
        <taxon>Sedentaria</taxon>
        <taxon>Canalipalpata</taxon>
        <taxon>Terebellida</taxon>
        <taxon>Terebelliformia</taxon>
        <taxon>Alvinellidae</taxon>
        <taxon>Paralvinella</taxon>
    </lineage>
</organism>
<feature type="domain" description="UspA" evidence="1">
    <location>
        <begin position="20"/>
        <end position="102"/>
    </location>
</feature>
<keyword evidence="3" id="KW-1185">Reference proteome</keyword>
<dbReference type="PANTHER" id="PTHR46989:SF3">
    <property type="entry name" value="USPA DOMAIN-CONTAINING PROTEIN"/>
    <property type="match status" value="1"/>
</dbReference>
<dbReference type="Gene3D" id="3.40.50.620">
    <property type="entry name" value="HUPs"/>
    <property type="match status" value="1"/>
</dbReference>
<dbReference type="Pfam" id="PF00582">
    <property type="entry name" value="Usp"/>
    <property type="match status" value="1"/>
</dbReference>
<proteinExistence type="predicted"/>
<dbReference type="PRINTS" id="PR01438">
    <property type="entry name" value="UNVRSLSTRESS"/>
</dbReference>
<dbReference type="InterPro" id="IPR006015">
    <property type="entry name" value="Universal_stress_UspA"/>
</dbReference>
<sequence>MGVLAVAGKGWMAWDVQHSEGSKKTQELQEKFKKKFNEQEITAKFVSDVEKPGELICETAKREGATYIVMGTRGMGKLRRTIMGSVSDYVVHHSSCPVIVCRQK</sequence>
<dbReference type="InterPro" id="IPR006016">
    <property type="entry name" value="UspA"/>
</dbReference>
<accession>A0AAD9NCC7</accession>
<dbReference type="EMBL" id="JAODUP010000080">
    <property type="protein sequence ID" value="KAK2163388.1"/>
    <property type="molecule type" value="Genomic_DNA"/>
</dbReference>
<dbReference type="CDD" id="cd23659">
    <property type="entry name" value="USP_At3g01520-like"/>
    <property type="match status" value="1"/>
</dbReference>
<dbReference type="SUPFAM" id="SSF52402">
    <property type="entry name" value="Adenine nucleotide alpha hydrolases-like"/>
    <property type="match status" value="1"/>
</dbReference>